<comment type="caution">
    <text evidence="1">The sequence shown here is derived from an EMBL/GenBank/DDBJ whole genome shotgun (WGS) entry which is preliminary data.</text>
</comment>
<organism evidence="1 2">
    <name type="scientific">Eretmocerus hayati</name>
    <dbReference type="NCBI Taxonomy" id="131215"/>
    <lineage>
        <taxon>Eukaryota</taxon>
        <taxon>Metazoa</taxon>
        <taxon>Ecdysozoa</taxon>
        <taxon>Arthropoda</taxon>
        <taxon>Hexapoda</taxon>
        <taxon>Insecta</taxon>
        <taxon>Pterygota</taxon>
        <taxon>Neoptera</taxon>
        <taxon>Endopterygota</taxon>
        <taxon>Hymenoptera</taxon>
        <taxon>Apocrita</taxon>
        <taxon>Proctotrupomorpha</taxon>
        <taxon>Chalcidoidea</taxon>
        <taxon>Aphelinidae</taxon>
        <taxon>Aphelininae</taxon>
        <taxon>Eretmocerus</taxon>
    </lineage>
</organism>
<keyword evidence="2" id="KW-1185">Reference proteome</keyword>
<protein>
    <submittedName>
        <fullName evidence="1">Uncharacterized protein</fullName>
    </submittedName>
</protein>
<evidence type="ECO:0000313" key="1">
    <source>
        <dbReference type="EMBL" id="KAJ8681849.1"/>
    </source>
</evidence>
<accession>A0ACC2PE62</accession>
<reference evidence="1" key="1">
    <citation type="submission" date="2023-04" db="EMBL/GenBank/DDBJ databases">
        <title>A chromosome-level genome assembly of the parasitoid wasp Eretmocerus hayati.</title>
        <authorList>
            <person name="Zhong Y."/>
            <person name="Liu S."/>
            <person name="Liu Y."/>
        </authorList>
    </citation>
    <scope>NUCLEOTIDE SEQUENCE</scope>
    <source>
        <strain evidence="1">ZJU_SS_LIU_2023</strain>
    </source>
</reference>
<dbReference type="Proteomes" id="UP001239111">
    <property type="component" value="Chromosome 1"/>
</dbReference>
<proteinExistence type="predicted"/>
<dbReference type="EMBL" id="CM056741">
    <property type="protein sequence ID" value="KAJ8681849.1"/>
    <property type="molecule type" value="Genomic_DNA"/>
</dbReference>
<gene>
    <name evidence="1" type="ORF">QAD02_017641</name>
</gene>
<sequence length="110" mass="12277">MSSAGFESCNDNNGDSCAAIQLRNQGCEGSNVTHDLNVSSQPVQDVDYSVFDNQNVQYAYHQLPNVWDQALQDQTCSTIISSCEDSKDYDRRNIVSLNHCYFNLHGQVHG</sequence>
<evidence type="ECO:0000313" key="2">
    <source>
        <dbReference type="Proteomes" id="UP001239111"/>
    </source>
</evidence>
<name>A0ACC2PE62_9HYME</name>